<dbReference type="PANTHER" id="PTHR36566:SF1">
    <property type="entry name" value="PYRIDINIUM-3,5-BISTHIOCARBOXYLIC ACID MONONUCLEOTIDE NICKEL INSERTION PROTEIN"/>
    <property type="match status" value="1"/>
</dbReference>
<evidence type="ECO:0000256" key="1">
    <source>
        <dbReference type="ARBA" id="ARBA00022596"/>
    </source>
</evidence>
<evidence type="ECO:0000313" key="3">
    <source>
        <dbReference type="EMBL" id="GAA4794968.1"/>
    </source>
</evidence>
<organism evidence="3 4">
    <name type="scientific">Actinomycetospora chlora</name>
    <dbReference type="NCBI Taxonomy" id="663608"/>
    <lineage>
        <taxon>Bacteria</taxon>
        <taxon>Bacillati</taxon>
        <taxon>Actinomycetota</taxon>
        <taxon>Actinomycetes</taxon>
        <taxon>Pseudonocardiales</taxon>
        <taxon>Pseudonocardiaceae</taxon>
        <taxon>Actinomycetospora</taxon>
    </lineage>
</organism>
<dbReference type="InterPro" id="IPR002822">
    <property type="entry name" value="Ni_insertion"/>
</dbReference>
<proteinExistence type="inferred from homology"/>
<sequence length="405" mass="41271">MTAETPVAWIDAGAGVAGDMLVAALIDAGADEQRVAGAVASLGLPGLGLRVSRDRRGGLGCRRVHVTEPVEATERHLAEVLALVARAELGERGHAFARDVFGLLARAEGAVHGADPAEVHFHEVGAHDALADVVGAAAALEDLGLLDPGALVRCSPLATGHGTVRARHGVLPVPGPAVVEIAAIAGLGLAGGELAGERTTPTGAALVASAARPGPFPAMTVRASGVGGGRRDPPDRPNVTRVVLGTAVAGPGPADGEVVLVEATVDDLDPQLWPSVLRAVRAAGAWDCWTTPVIGRHGRPGQVLTAVCDEAVRPAVVDRVFAHTTTLGVRWSRWERATLPRHIVEVDIGGPGAPCRIPVKIAEHGDGRRTAKPEPADVEAAAEALGVPAREVAARVVAALPPPDA</sequence>
<dbReference type="RefSeq" id="WP_345417311.1">
    <property type="nucleotide sequence ID" value="NZ_BAABHO010000026.1"/>
</dbReference>
<dbReference type="Proteomes" id="UP001500928">
    <property type="component" value="Unassembled WGS sequence"/>
</dbReference>
<accession>A0ABP9BFS8</accession>
<keyword evidence="2" id="KW-0456">Lyase</keyword>
<protein>
    <recommendedName>
        <fullName evidence="2">Pyridinium-3,5-bisthiocarboxylic acid mononucleotide nickel insertion protein</fullName>
        <shortName evidence="2">P2TMN nickel insertion protein</shortName>
        <ecNumber evidence="2">4.99.1.12</ecNumber>
    </recommendedName>
    <alternativeName>
        <fullName evidence="2">Nickel-pincer cofactor biosynthesis protein LarC</fullName>
    </alternativeName>
</protein>
<dbReference type="EC" id="4.99.1.12" evidence="2"/>
<dbReference type="PANTHER" id="PTHR36566">
    <property type="entry name" value="NICKEL INSERTION PROTEIN-RELATED"/>
    <property type="match status" value="1"/>
</dbReference>
<dbReference type="HAMAP" id="MF_01074">
    <property type="entry name" value="LarC"/>
    <property type="match status" value="1"/>
</dbReference>
<dbReference type="Pfam" id="PF01969">
    <property type="entry name" value="Ni_insertion"/>
    <property type="match status" value="1"/>
</dbReference>
<evidence type="ECO:0000256" key="2">
    <source>
        <dbReference type="HAMAP-Rule" id="MF_01074"/>
    </source>
</evidence>
<reference evidence="4" key="1">
    <citation type="journal article" date="2019" name="Int. J. Syst. Evol. Microbiol.">
        <title>The Global Catalogue of Microorganisms (GCM) 10K type strain sequencing project: providing services to taxonomists for standard genome sequencing and annotation.</title>
        <authorList>
            <consortium name="The Broad Institute Genomics Platform"/>
            <consortium name="The Broad Institute Genome Sequencing Center for Infectious Disease"/>
            <person name="Wu L."/>
            <person name="Ma J."/>
        </authorList>
    </citation>
    <scope>NUCLEOTIDE SEQUENCE [LARGE SCALE GENOMIC DNA]</scope>
    <source>
        <strain evidence="4">JCM 17979</strain>
    </source>
</reference>
<keyword evidence="4" id="KW-1185">Reference proteome</keyword>
<dbReference type="Gene3D" id="3.30.70.1380">
    <property type="entry name" value="Transcriptional regulatory protein pf0864 domain like"/>
    <property type="match status" value="1"/>
</dbReference>
<comment type="similarity">
    <text evidence="2">Belongs to the LarC family.</text>
</comment>
<evidence type="ECO:0000313" key="4">
    <source>
        <dbReference type="Proteomes" id="UP001500928"/>
    </source>
</evidence>
<gene>
    <name evidence="2 3" type="primary">larC</name>
    <name evidence="3" type="ORF">GCM10023200_33770</name>
</gene>
<comment type="caution">
    <text evidence="3">The sequence shown here is derived from an EMBL/GenBank/DDBJ whole genome shotgun (WGS) entry which is preliminary data.</text>
</comment>
<comment type="catalytic activity">
    <reaction evidence="2">
        <text>Ni(II)-pyridinium-3,5-bisthiocarboxylate mononucleotide = pyridinium-3,5-bisthiocarboxylate mononucleotide + Ni(2+)</text>
        <dbReference type="Rhea" id="RHEA:54784"/>
        <dbReference type="ChEBI" id="CHEBI:49786"/>
        <dbReference type="ChEBI" id="CHEBI:137372"/>
        <dbReference type="ChEBI" id="CHEBI:137373"/>
        <dbReference type="EC" id="4.99.1.12"/>
    </reaction>
</comment>
<name>A0ABP9BFS8_9PSEU</name>
<comment type="function">
    <text evidence="2">Involved in the biosynthesis of a nickel-pincer cofactor ((SCS)Ni(II) pincer complex). Binds Ni(2+), and functions in nickel delivery to pyridinium-3,5-bisthiocarboxylic acid mononucleotide (P2TMN), to form the mature cofactor. Is thus probably required for the activation of nickel-pincer cofactor-dependent enzymes.</text>
</comment>
<dbReference type="NCBIfam" id="TIGR00299">
    <property type="entry name" value="nickel pincer cofactor biosynthesis protein LarC"/>
    <property type="match status" value="1"/>
</dbReference>
<keyword evidence="1 2" id="KW-0533">Nickel</keyword>
<dbReference type="EMBL" id="BAABHO010000026">
    <property type="protein sequence ID" value="GAA4794968.1"/>
    <property type="molecule type" value="Genomic_DNA"/>
</dbReference>